<dbReference type="GO" id="GO:0045337">
    <property type="term" value="P:farnesyl diphosphate biosynthetic process"/>
    <property type="evidence" value="ECO:0007669"/>
    <property type="project" value="TreeGrafter"/>
</dbReference>
<keyword evidence="2" id="KW-0479">Metal-binding</keyword>
<evidence type="ECO:0000313" key="5">
    <source>
        <dbReference type="Proteomes" id="UP001175228"/>
    </source>
</evidence>
<dbReference type="InterPro" id="IPR039702">
    <property type="entry name" value="FPS1-like"/>
</dbReference>
<protein>
    <submittedName>
        <fullName evidence="4">Uncharacterized protein</fullName>
    </submittedName>
</protein>
<dbReference type="GO" id="GO:0004337">
    <property type="term" value="F:(2E,6E)-farnesyl diphosphate synthase activity"/>
    <property type="evidence" value="ECO:0007669"/>
    <property type="project" value="TreeGrafter"/>
</dbReference>
<name>A0AA39PHK4_9AGAR</name>
<evidence type="ECO:0000256" key="2">
    <source>
        <dbReference type="ARBA" id="ARBA00022723"/>
    </source>
</evidence>
<proteinExistence type="predicted"/>
<keyword evidence="3" id="KW-0460">Magnesium</keyword>
<evidence type="ECO:0000313" key="4">
    <source>
        <dbReference type="EMBL" id="KAK0484224.1"/>
    </source>
</evidence>
<dbReference type="GO" id="GO:0005737">
    <property type="term" value="C:cytoplasm"/>
    <property type="evidence" value="ECO:0007669"/>
    <property type="project" value="TreeGrafter"/>
</dbReference>
<dbReference type="PANTHER" id="PTHR11525">
    <property type="entry name" value="FARNESYL-PYROPHOSPHATE SYNTHETASE"/>
    <property type="match status" value="1"/>
</dbReference>
<organism evidence="4 5">
    <name type="scientific">Armillaria luteobubalina</name>
    <dbReference type="NCBI Taxonomy" id="153913"/>
    <lineage>
        <taxon>Eukaryota</taxon>
        <taxon>Fungi</taxon>
        <taxon>Dikarya</taxon>
        <taxon>Basidiomycota</taxon>
        <taxon>Agaricomycotina</taxon>
        <taxon>Agaricomycetes</taxon>
        <taxon>Agaricomycetidae</taxon>
        <taxon>Agaricales</taxon>
        <taxon>Marasmiineae</taxon>
        <taxon>Physalacriaceae</taxon>
        <taxon>Armillaria</taxon>
    </lineage>
</organism>
<keyword evidence="5" id="KW-1185">Reference proteome</keyword>
<dbReference type="AlphaFoldDB" id="A0AA39PHK4"/>
<evidence type="ECO:0000256" key="3">
    <source>
        <dbReference type="ARBA" id="ARBA00022842"/>
    </source>
</evidence>
<accession>A0AA39PHK4</accession>
<evidence type="ECO:0000256" key="1">
    <source>
        <dbReference type="ARBA" id="ARBA00022679"/>
    </source>
</evidence>
<comment type="caution">
    <text evidence="4">The sequence shown here is derived from an EMBL/GenBank/DDBJ whole genome shotgun (WGS) entry which is preliminary data.</text>
</comment>
<dbReference type="EMBL" id="JAUEPU010000057">
    <property type="protein sequence ID" value="KAK0484224.1"/>
    <property type="molecule type" value="Genomic_DNA"/>
</dbReference>
<keyword evidence="1" id="KW-0808">Transferase</keyword>
<sequence length="125" mass="14419">MLEAAIHFLPKKHFRGESYYTDILEPFGDDVQDRDRASHIFTYCDLQTAYYSFYLPVALAVYMFRVCQSYPSGTQTIEPYNLPKYILVPVDEYSQIQNDCSTFLSHLSRSGRPSRISWITGARGA</sequence>
<dbReference type="PANTHER" id="PTHR11525:SF0">
    <property type="entry name" value="FARNESYL PYROPHOSPHATE SYNTHASE"/>
    <property type="match status" value="1"/>
</dbReference>
<gene>
    <name evidence="4" type="ORF">EDD18DRAFT_1361784</name>
</gene>
<dbReference type="GO" id="GO:0004161">
    <property type="term" value="F:dimethylallyltranstransferase activity"/>
    <property type="evidence" value="ECO:0007669"/>
    <property type="project" value="TreeGrafter"/>
</dbReference>
<dbReference type="GO" id="GO:0046872">
    <property type="term" value="F:metal ion binding"/>
    <property type="evidence" value="ECO:0007669"/>
    <property type="project" value="UniProtKB-KW"/>
</dbReference>
<reference evidence="4" key="1">
    <citation type="submission" date="2023-06" db="EMBL/GenBank/DDBJ databases">
        <authorList>
            <consortium name="Lawrence Berkeley National Laboratory"/>
            <person name="Ahrendt S."/>
            <person name="Sahu N."/>
            <person name="Indic B."/>
            <person name="Wong-Bajracharya J."/>
            <person name="Merenyi Z."/>
            <person name="Ke H.-M."/>
            <person name="Monk M."/>
            <person name="Kocsube S."/>
            <person name="Drula E."/>
            <person name="Lipzen A."/>
            <person name="Balint B."/>
            <person name="Henrissat B."/>
            <person name="Andreopoulos B."/>
            <person name="Martin F.M."/>
            <person name="Harder C.B."/>
            <person name="Rigling D."/>
            <person name="Ford K.L."/>
            <person name="Foster G.D."/>
            <person name="Pangilinan J."/>
            <person name="Papanicolaou A."/>
            <person name="Barry K."/>
            <person name="LaButti K."/>
            <person name="Viragh M."/>
            <person name="Koriabine M."/>
            <person name="Yan M."/>
            <person name="Riley R."/>
            <person name="Champramary S."/>
            <person name="Plett K.L."/>
            <person name="Tsai I.J."/>
            <person name="Slot J."/>
            <person name="Sipos G."/>
            <person name="Plett J."/>
            <person name="Nagy L.G."/>
            <person name="Grigoriev I.V."/>
        </authorList>
    </citation>
    <scope>NUCLEOTIDE SEQUENCE</scope>
    <source>
        <strain evidence="4">HWK02</strain>
    </source>
</reference>
<dbReference type="Proteomes" id="UP001175228">
    <property type="component" value="Unassembled WGS sequence"/>
</dbReference>